<dbReference type="SUPFAM" id="SSF54909">
    <property type="entry name" value="Dimeric alpha+beta barrel"/>
    <property type="match status" value="1"/>
</dbReference>
<keyword evidence="2" id="KW-0560">Oxidoreductase</keyword>
<dbReference type="PROSITE" id="PS51725">
    <property type="entry name" value="ABM"/>
    <property type="match status" value="1"/>
</dbReference>
<dbReference type="EMBL" id="BAAAHQ010000031">
    <property type="protein sequence ID" value="GAA0941760.1"/>
    <property type="molecule type" value="Genomic_DNA"/>
</dbReference>
<accession>A0ABP4AVS5</accession>
<organism evidence="2 3">
    <name type="scientific">Nonomuraea longicatena</name>
    <dbReference type="NCBI Taxonomy" id="83682"/>
    <lineage>
        <taxon>Bacteria</taxon>
        <taxon>Bacillati</taxon>
        <taxon>Actinomycetota</taxon>
        <taxon>Actinomycetes</taxon>
        <taxon>Streptosporangiales</taxon>
        <taxon>Streptosporangiaceae</taxon>
        <taxon>Nonomuraea</taxon>
    </lineage>
</organism>
<name>A0ABP4AVS5_9ACTN</name>
<evidence type="ECO:0000313" key="3">
    <source>
        <dbReference type="Proteomes" id="UP001501578"/>
    </source>
</evidence>
<keyword evidence="3" id="KW-1185">Reference proteome</keyword>
<sequence>MTMATISTAGGHYTLINVFRVAPENQRRMYDIILEATGVITAFPGYVSANVHLSDDGTRVVNYAQWRSKADFEAMRAHPAVQEHFAACRALAEIEPIFCRVAYTHEV</sequence>
<proteinExistence type="predicted"/>
<dbReference type="Pfam" id="PF03992">
    <property type="entry name" value="ABM"/>
    <property type="match status" value="1"/>
</dbReference>
<reference evidence="3" key="1">
    <citation type="journal article" date="2019" name="Int. J. Syst. Evol. Microbiol.">
        <title>The Global Catalogue of Microorganisms (GCM) 10K type strain sequencing project: providing services to taxonomists for standard genome sequencing and annotation.</title>
        <authorList>
            <consortium name="The Broad Institute Genomics Platform"/>
            <consortium name="The Broad Institute Genome Sequencing Center for Infectious Disease"/>
            <person name="Wu L."/>
            <person name="Ma J."/>
        </authorList>
    </citation>
    <scope>NUCLEOTIDE SEQUENCE [LARGE SCALE GENOMIC DNA]</scope>
    <source>
        <strain evidence="3">JCM 11136</strain>
    </source>
</reference>
<comment type="caution">
    <text evidence="2">The sequence shown here is derived from an EMBL/GenBank/DDBJ whole genome shotgun (WGS) entry which is preliminary data.</text>
</comment>
<keyword evidence="2" id="KW-0503">Monooxygenase</keyword>
<evidence type="ECO:0000259" key="1">
    <source>
        <dbReference type="PROSITE" id="PS51725"/>
    </source>
</evidence>
<feature type="domain" description="ABM" evidence="1">
    <location>
        <begin position="13"/>
        <end position="101"/>
    </location>
</feature>
<evidence type="ECO:0000313" key="2">
    <source>
        <dbReference type="EMBL" id="GAA0941760.1"/>
    </source>
</evidence>
<dbReference type="Gene3D" id="3.30.70.100">
    <property type="match status" value="1"/>
</dbReference>
<dbReference type="GO" id="GO:0004497">
    <property type="term" value="F:monooxygenase activity"/>
    <property type="evidence" value="ECO:0007669"/>
    <property type="project" value="UniProtKB-KW"/>
</dbReference>
<dbReference type="InterPro" id="IPR011008">
    <property type="entry name" value="Dimeric_a/b-barrel"/>
</dbReference>
<gene>
    <name evidence="2" type="ORF">GCM10009560_53970</name>
</gene>
<dbReference type="Proteomes" id="UP001501578">
    <property type="component" value="Unassembled WGS sequence"/>
</dbReference>
<dbReference type="InterPro" id="IPR007138">
    <property type="entry name" value="ABM_dom"/>
</dbReference>
<protein>
    <submittedName>
        <fullName evidence="2">Antibiotic biosynthesis monooxygenase</fullName>
    </submittedName>
</protein>